<keyword evidence="2" id="KW-1185">Reference proteome</keyword>
<dbReference type="EMBL" id="CM042885">
    <property type="protein sequence ID" value="KAI4366384.1"/>
    <property type="molecule type" value="Genomic_DNA"/>
</dbReference>
<reference evidence="2" key="1">
    <citation type="journal article" date="2023" name="Front. Plant Sci.">
        <title>Chromosomal-level genome assembly of Melastoma candidum provides insights into trichome evolution.</title>
        <authorList>
            <person name="Zhong Y."/>
            <person name="Wu W."/>
            <person name="Sun C."/>
            <person name="Zou P."/>
            <person name="Liu Y."/>
            <person name="Dai S."/>
            <person name="Zhou R."/>
        </authorList>
    </citation>
    <scope>NUCLEOTIDE SEQUENCE [LARGE SCALE GENOMIC DNA]</scope>
</reference>
<evidence type="ECO:0000313" key="2">
    <source>
        <dbReference type="Proteomes" id="UP001057402"/>
    </source>
</evidence>
<proteinExistence type="predicted"/>
<accession>A0ACB9QJX5</accession>
<name>A0ACB9QJX5_9MYRT</name>
<evidence type="ECO:0000313" key="1">
    <source>
        <dbReference type="EMBL" id="KAI4366384.1"/>
    </source>
</evidence>
<comment type="caution">
    <text evidence="1">The sequence shown here is derived from an EMBL/GenBank/DDBJ whole genome shotgun (WGS) entry which is preliminary data.</text>
</comment>
<gene>
    <name evidence="1" type="ORF">MLD38_022268</name>
</gene>
<organism evidence="1 2">
    <name type="scientific">Melastoma candidum</name>
    <dbReference type="NCBI Taxonomy" id="119954"/>
    <lineage>
        <taxon>Eukaryota</taxon>
        <taxon>Viridiplantae</taxon>
        <taxon>Streptophyta</taxon>
        <taxon>Embryophyta</taxon>
        <taxon>Tracheophyta</taxon>
        <taxon>Spermatophyta</taxon>
        <taxon>Magnoliopsida</taxon>
        <taxon>eudicotyledons</taxon>
        <taxon>Gunneridae</taxon>
        <taxon>Pentapetalae</taxon>
        <taxon>rosids</taxon>
        <taxon>malvids</taxon>
        <taxon>Myrtales</taxon>
        <taxon>Melastomataceae</taxon>
        <taxon>Melastomatoideae</taxon>
        <taxon>Melastomateae</taxon>
        <taxon>Melastoma</taxon>
    </lineage>
</organism>
<sequence>MPKRFKFKLPRLISSSFQICRSRSPSTFPDAPLPNKPGRRMSSPKAVHTPGFPQAPPSTPDEDSFVSVKLIRSVGRPRRDHEGDSSLDVDSIEYSWRDDGRWHVVNKGADSEDELEPVMVGRYENSKRGDGAAVRKRDASSVSMRVFSSGKYGSNETESMLLSSARFWKEEDERLGVASVSLLKRTTSMDSDGAEVRDSVAVVKRSENPLEDFRTSMIEMVVERRMFEAPDLERLLRCFLSLNSREYHGIIVEAFSELWQMMFSDEDSADFTK</sequence>
<dbReference type="Proteomes" id="UP001057402">
    <property type="component" value="Chromosome 6"/>
</dbReference>
<protein>
    <submittedName>
        <fullName evidence="1">Uncharacterized protein</fullName>
    </submittedName>
</protein>